<dbReference type="RefSeq" id="WP_028529139.1">
    <property type="nucleotide sequence ID" value="NZ_CABLBR010000019.1"/>
</dbReference>
<feature type="domain" description="Putative tail fiber protein gp53-like C-terminal" evidence="2">
    <location>
        <begin position="346"/>
        <end position="430"/>
    </location>
</feature>
<evidence type="ECO:0000256" key="1">
    <source>
        <dbReference type="SAM" id="MobiDB-lite"/>
    </source>
</evidence>
<evidence type="ECO:0000313" key="4">
    <source>
        <dbReference type="Proteomes" id="UP001060164"/>
    </source>
</evidence>
<reference evidence="3" key="1">
    <citation type="journal article" date="2022" name="Cell">
        <title>Design, construction, and in vivo augmentation of a complex gut microbiome.</title>
        <authorList>
            <person name="Cheng A.G."/>
            <person name="Ho P.Y."/>
            <person name="Aranda-Diaz A."/>
            <person name="Jain S."/>
            <person name="Yu F.B."/>
            <person name="Meng X."/>
            <person name="Wang M."/>
            <person name="Iakiviak M."/>
            <person name="Nagashima K."/>
            <person name="Zhao A."/>
            <person name="Murugkar P."/>
            <person name="Patil A."/>
            <person name="Atabakhsh K."/>
            <person name="Weakley A."/>
            <person name="Yan J."/>
            <person name="Brumbaugh A.R."/>
            <person name="Higginbottom S."/>
            <person name="Dimas A."/>
            <person name="Shiver A.L."/>
            <person name="Deutschbauer A."/>
            <person name="Neff N."/>
            <person name="Sonnenburg J.L."/>
            <person name="Huang K.C."/>
            <person name="Fischbach M.A."/>
        </authorList>
    </citation>
    <scope>NUCLEOTIDE SEQUENCE</scope>
    <source>
        <strain evidence="3">DSM 19829</strain>
    </source>
</reference>
<sequence length="432" mass="45954">MADVKSYTEQIAQAAYGREVRSAIVDAINAVSDENNTYNQIKMDIQSLHNQAEASYTGNQVIQGEISTAAEEIRTISSGLTDKLEKGKTLNTDLSERINSGTTLNNNLVYNVDEAKSVNQSLGGNVSAAQNLNQKFDEMVKSAEVVEQSLTADVESGTQLLPDLREAVTNAANAKNELDGVIAGTADQFNGKVDKQEGKGLSSNDYTDDDKRKLAGVSEGANYYMHPAHEPHAAGLYKLAVDESGHVSAAHGATLEDFTAIGLPERDTTYEAASAAADGLMSAADKEKLDTVEQGANHTVVDTSMDASSGNPVQNGVITAKIKNLEASITSLSNSVEQNKNGLIEMPGGLMIQWGSKNVPSVAAKGITKSSVAYPKSFSSTPIVFCNALANYHISAIPESNGNLKGFNANLRAVDGIARTNRWFNWIAIGFK</sequence>
<accession>A0ABY5VKK7</accession>
<keyword evidence="4" id="KW-1185">Reference proteome</keyword>
<dbReference type="InterPro" id="IPR054075">
    <property type="entry name" value="Gp53-like_C"/>
</dbReference>
<evidence type="ECO:0000259" key="2">
    <source>
        <dbReference type="Pfam" id="PF21882"/>
    </source>
</evidence>
<dbReference type="Proteomes" id="UP001060164">
    <property type="component" value="Chromosome"/>
</dbReference>
<evidence type="ECO:0000313" key="3">
    <source>
        <dbReference type="EMBL" id="UWP60425.1"/>
    </source>
</evidence>
<dbReference type="EMBL" id="CP102290">
    <property type="protein sequence ID" value="UWP60425.1"/>
    <property type="molecule type" value="Genomic_DNA"/>
</dbReference>
<gene>
    <name evidence="3" type="ORF">NQ502_05125</name>
</gene>
<dbReference type="Pfam" id="PF21882">
    <property type="entry name" value="Gp53-like_C"/>
    <property type="match status" value="1"/>
</dbReference>
<feature type="region of interest" description="Disordered" evidence="1">
    <location>
        <begin position="192"/>
        <end position="211"/>
    </location>
</feature>
<proteinExistence type="predicted"/>
<dbReference type="Gene3D" id="2.60.40.3940">
    <property type="match status" value="1"/>
</dbReference>
<protein>
    <recommendedName>
        <fullName evidence="2">Putative tail fiber protein gp53-like C-terminal domain-containing protein</fullName>
    </recommendedName>
</protein>
<organism evidence="3 4">
    <name type="scientific">Ruminococcus gauvreauii</name>
    <dbReference type="NCBI Taxonomy" id="438033"/>
    <lineage>
        <taxon>Bacteria</taxon>
        <taxon>Bacillati</taxon>
        <taxon>Bacillota</taxon>
        <taxon>Clostridia</taxon>
        <taxon>Eubacteriales</taxon>
        <taxon>Oscillospiraceae</taxon>
        <taxon>Ruminococcus</taxon>
    </lineage>
</organism>
<name>A0ABY5VKK7_9FIRM</name>